<reference evidence="2 3" key="1">
    <citation type="submission" date="2021-06" db="EMBL/GenBank/DDBJ databases">
        <title>Genome sequence of Babesia caballi.</title>
        <authorList>
            <person name="Yamagishi J."/>
            <person name="Kidaka T."/>
            <person name="Ochi A."/>
        </authorList>
    </citation>
    <scope>NUCLEOTIDE SEQUENCE [LARGE SCALE GENOMIC DNA]</scope>
    <source>
        <strain evidence="2">USDA-D6B2</strain>
    </source>
</reference>
<name>A0AAV4LT99_BABCB</name>
<comment type="caution">
    <text evidence="2">The sequence shown here is derived from an EMBL/GenBank/DDBJ whole genome shotgun (WGS) entry which is preliminary data.</text>
</comment>
<dbReference type="EMBL" id="BPLF01000002">
    <property type="protein sequence ID" value="GIX63070.1"/>
    <property type="molecule type" value="Genomic_DNA"/>
</dbReference>
<feature type="region of interest" description="Disordered" evidence="1">
    <location>
        <begin position="189"/>
        <end position="223"/>
    </location>
</feature>
<dbReference type="Proteomes" id="UP001497744">
    <property type="component" value="Unassembled WGS sequence"/>
</dbReference>
<dbReference type="GeneID" id="94194551"/>
<evidence type="ECO:0000313" key="3">
    <source>
        <dbReference type="Proteomes" id="UP001497744"/>
    </source>
</evidence>
<evidence type="ECO:0000256" key="1">
    <source>
        <dbReference type="SAM" id="MobiDB-lite"/>
    </source>
</evidence>
<feature type="compositionally biased region" description="Basic residues" evidence="1">
    <location>
        <begin position="192"/>
        <end position="202"/>
    </location>
</feature>
<evidence type="ECO:0000313" key="2">
    <source>
        <dbReference type="EMBL" id="GIX63070.1"/>
    </source>
</evidence>
<proteinExistence type="predicted"/>
<dbReference type="RefSeq" id="XP_067715139.1">
    <property type="nucleotide sequence ID" value="XM_067859038.1"/>
</dbReference>
<protein>
    <submittedName>
        <fullName evidence="2">Pentachlorophenol 4-monooxygenase</fullName>
    </submittedName>
</protein>
<accession>A0AAV4LT99</accession>
<gene>
    <name evidence="2" type="ORF">BcabD6B2_25050</name>
</gene>
<organism evidence="2 3">
    <name type="scientific">Babesia caballi</name>
    <dbReference type="NCBI Taxonomy" id="5871"/>
    <lineage>
        <taxon>Eukaryota</taxon>
        <taxon>Sar</taxon>
        <taxon>Alveolata</taxon>
        <taxon>Apicomplexa</taxon>
        <taxon>Aconoidasida</taxon>
        <taxon>Piroplasmida</taxon>
        <taxon>Babesiidae</taxon>
        <taxon>Babesia</taxon>
    </lineage>
</organism>
<keyword evidence="3" id="KW-1185">Reference proteome</keyword>
<sequence>MVGRDIRHFEAEGLDESLRPALVERSHDAPGEPVKLVACGFDAAPTNLVELAVVSKRAEHLERLIEHLGGFLVQLVAERVLLDGAGGVPGGQGAGEARYDAAGATGPGRHVGFGLVHAHGTVHRELVVGVLGDEEAGNLQRGRLVIAVADDQLQRLLRVPLEADRVGAARGVAEAGCRLARLQVPDDEAARVRRRRRTRGAHGRTASGEDVAEAGAPAHAGDEADAPLPVAGVNQLGFSGVGQITNGDLAVDAGHAEHVGFGVEAHLLQRRVAHLGLRDHLGPVAFHQRGAVDNIDVTSGASQGHQAVVAAGSHPRQRRQIALEEVQVGGVVGREVADAGAVPEAFIAPEGVVLAAEEVLVAEAAEAAVHLELRGEGVAAALRLLPDLETQERQRPIVGLQARGPAAAKFVVARRRQNAAGGRRKGREYTEALHGLQHGIANTGAVCSHSRWWAPETRRRNDFTADAPSVSYCRGSLPRPVSHAPAARL</sequence>
<dbReference type="AlphaFoldDB" id="A0AAV4LT99"/>